<feature type="domain" description="AB hydrolase-1" evidence="1">
    <location>
        <begin position="23"/>
        <end position="242"/>
    </location>
</feature>
<reference evidence="2 3" key="1">
    <citation type="submission" date="2016-11" db="EMBL/GenBank/DDBJ databases">
        <authorList>
            <person name="Jaros S."/>
            <person name="Januszkiewicz K."/>
            <person name="Wedrychowicz H."/>
        </authorList>
    </citation>
    <scope>NUCLEOTIDE SEQUENCE [LARGE SCALE GENOMIC DNA]</scope>
    <source>
        <strain evidence="2 3">DSM 19436</strain>
    </source>
</reference>
<evidence type="ECO:0000313" key="2">
    <source>
        <dbReference type="EMBL" id="SHF95922.1"/>
    </source>
</evidence>
<protein>
    <submittedName>
        <fullName evidence="2">Pimeloyl-ACP methyl ester carboxylesterase</fullName>
    </submittedName>
</protein>
<keyword evidence="3" id="KW-1185">Reference proteome</keyword>
<dbReference type="OrthoDB" id="7375358at2"/>
<dbReference type="EMBL" id="FQUP01000003">
    <property type="protein sequence ID" value="SHF95922.1"/>
    <property type="molecule type" value="Genomic_DNA"/>
</dbReference>
<dbReference type="Proteomes" id="UP000184485">
    <property type="component" value="Unassembled WGS sequence"/>
</dbReference>
<dbReference type="PRINTS" id="PR00111">
    <property type="entry name" value="ABHYDROLASE"/>
</dbReference>
<dbReference type="PANTHER" id="PTHR43194">
    <property type="entry name" value="HYDROLASE ALPHA/BETA FOLD FAMILY"/>
    <property type="match status" value="1"/>
</dbReference>
<dbReference type="SUPFAM" id="SSF53474">
    <property type="entry name" value="alpha/beta-Hydrolases"/>
    <property type="match status" value="1"/>
</dbReference>
<dbReference type="RefSeq" id="WP_073054607.1">
    <property type="nucleotide sequence ID" value="NZ_FQUP01000003.1"/>
</dbReference>
<dbReference type="Pfam" id="PF00561">
    <property type="entry name" value="Abhydrolase_1"/>
    <property type="match status" value="1"/>
</dbReference>
<evidence type="ECO:0000259" key="1">
    <source>
        <dbReference type="Pfam" id="PF00561"/>
    </source>
</evidence>
<proteinExistence type="predicted"/>
<name>A0A1M5FXM3_9HYPH</name>
<dbReference type="InterPro" id="IPR029058">
    <property type="entry name" value="AB_hydrolase_fold"/>
</dbReference>
<dbReference type="AlphaFoldDB" id="A0A1M5FXM3"/>
<sequence>MIRGRFEREGLALSTARSGAGRTMLFQHGLCGDAAQPAELFPPLADWSCLTLECRGHGLSEAGPAQRFSIATFADDVAALIEAEARPPVVIGGVSMGAAIALRLAVTRPDLVSGLVLVRPAWFTELAPANMLPNALVGELLRDYGPVEARVLFENSSVAAELAERVPDNIASLRGFFQRMPIATTSELLIRISSDGPGVDTDAVASLRVPTLIIAHEQDAIHPLAHAEALARTIPSATLVRITPKAVSREAYVREARAALSDFLKETST</sequence>
<dbReference type="InterPro" id="IPR050228">
    <property type="entry name" value="Carboxylesterase_BioH"/>
</dbReference>
<dbReference type="InterPro" id="IPR000073">
    <property type="entry name" value="AB_hydrolase_1"/>
</dbReference>
<dbReference type="PANTHER" id="PTHR43194:SF2">
    <property type="entry name" value="PEROXISOMAL MEMBRANE PROTEIN LPX1"/>
    <property type="match status" value="1"/>
</dbReference>
<gene>
    <name evidence="2" type="ORF">SAMN02745157_3200</name>
</gene>
<evidence type="ECO:0000313" key="3">
    <source>
        <dbReference type="Proteomes" id="UP000184485"/>
    </source>
</evidence>
<dbReference type="Gene3D" id="3.40.50.1820">
    <property type="entry name" value="alpha/beta hydrolase"/>
    <property type="match status" value="1"/>
</dbReference>
<organism evidence="2 3">
    <name type="scientific">Kaistia soli DSM 19436</name>
    <dbReference type="NCBI Taxonomy" id="1122133"/>
    <lineage>
        <taxon>Bacteria</taxon>
        <taxon>Pseudomonadati</taxon>
        <taxon>Pseudomonadota</taxon>
        <taxon>Alphaproteobacteria</taxon>
        <taxon>Hyphomicrobiales</taxon>
        <taxon>Kaistiaceae</taxon>
        <taxon>Kaistia</taxon>
    </lineage>
</organism>
<accession>A0A1M5FXM3</accession>
<dbReference type="STRING" id="1122133.SAMN02745157_3200"/>